<dbReference type="PANTHER" id="PTHR36756">
    <property type="entry name" value="EXPRESSED PROTEIN"/>
    <property type="match status" value="1"/>
</dbReference>
<accession>A0A7I8L1Q3</accession>
<proteinExistence type="predicted"/>
<dbReference type="AlphaFoldDB" id="A0A7I8L1Q3"/>
<dbReference type="PANTHER" id="PTHR36756:SF1">
    <property type="entry name" value="EXPRESSED PROTEIN"/>
    <property type="match status" value="1"/>
</dbReference>
<protein>
    <submittedName>
        <fullName evidence="1">Uncharacterized protein</fullName>
    </submittedName>
</protein>
<gene>
    <name evidence="1" type="ORF">SI8410_10014609</name>
</gene>
<evidence type="ECO:0000313" key="2">
    <source>
        <dbReference type="Proteomes" id="UP000663760"/>
    </source>
</evidence>
<dbReference type="EMBL" id="LR746273">
    <property type="protein sequence ID" value="CAA7403931.1"/>
    <property type="molecule type" value="Genomic_DNA"/>
</dbReference>
<organism evidence="1 2">
    <name type="scientific">Spirodela intermedia</name>
    <name type="common">Intermediate duckweed</name>
    <dbReference type="NCBI Taxonomy" id="51605"/>
    <lineage>
        <taxon>Eukaryota</taxon>
        <taxon>Viridiplantae</taxon>
        <taxon>Streptophyta</taxon>
        <taxon>Embryophyta</taxon>
        <taxon>Tracheophyta</taxon>
        <taxon>Spermatophyta</taxon>
        <taxon>Magnoliopsida</taxon>
        <taxon>Liliopsida</taxon>
        <taxon>Araceae</taxon>
        <taxon>Lemnoideae</taxon>
        <taxon>Spirodela</taxon>
    </lineage>
</organism>
<reference evidence="1" key="1">
    <citation type="submission" date="2020-02" db="EMBL/GenBank/DDBJ databases">
        <authorList>
            <person name="Scholz U."/>
            <person name="Mascher M."/>
            <person name="Fiebig A."/>
        </authorList>
    </citation>
    <scope>NUCLEOTIDE SEQUENCE</scope>
</reference>
<dbReference type="Proteomes" id="UP000663760">
    <property type="component" value="Chromosome 10"/>
</dbReference>
<sequence>MVEGPFDIAQTADAAKDMLDVFLGPLLRKPVEARIPEITQDATTVGGGCSVLHGNSILEDEEVRILKRKSSLRDKEEYLTSAADDLQPF</sequence>
<keyword evidence="2" id="KW-1185">Reference proteome</keyword>
<name>A0A7I8L1Q3_SPIIN</name>
<dbReference type="OrthoDB" id="1938010at2759"/>
<evidence type="ECO:0000313" key="1">
    <source>
        <dbReference type="EMBL" id="CAA7403931.1"/>
    </source>
</evidence>